<dbReference type="GO" id="GO:1902936">
    <property type="term" value="F:phosphatidylinositol bisphosphate binding"/>
    <property type="evidence" value="ECO:0007669"/>
    <property type="project" value="TreeGrafter"/>
</dbReference>
<dbReference type="Gene3D" id="3.40.525.10">
    <property type="entry name" value="CRAL-TRIO lipid binding domain"/>
    <property type="match status" value="1"/>
</dbReference>
<dbReference type="PROSITE" id="PS50191">
    <property type="entry name" value="CRAL_TRIO"/>
    <property type="match status" value="1"/>
</dbReference>
<dbReference type="SUPFAM" id="SSF52087">
    <property type="entry name" value="CRAL/TRIO domain"/>
    <property type="match status" value="1"/>
</dbReference>
<dbReference type="PANTHER" id="PTHR10174:SF208">
    <property type="entry name" value="CRAL-TRIO DOMAIN-CONTAINING PROTEIN DDB_G0278031"/>
    <property type="match status" value="1"/>
</dbReference>
<dbReference type="CDD" id="cd00170">
    <property type="entry name" value="SEC14"/>
    <property type="match status" value="1"/>
</dbReference>
<reference evidence="2" key="1">
    <citation type="submission" date="2021-01" db="EMBL/GenBank/DDBJ databases">
        <authorList>
            <person name="Corre E."/>
            <person name="Pelletier E."/>
            <person name="Niang G."/>
            <person name="Scheremetjew M."/>
            <person name="Finn R."/>
            <person name="Kale V."/>
            <person name="Holt S."/>
            <person name="Cochrane G."/>
            <person name="Meng A."/>
            <person name="Brown T."/>
            <person name="Cohen L."/>
        </authorList>
    </citation>
    <scope>NUCLEOTIDE SEQUENCE</scope>
    <source>
        <strain evidence="2">308</strain>
    </source>
</reference>
<dbReference type="AlphaFoldDB" id="A0A7S1FV88"/>
<dbReference type="InterPro" id="IPR036865">
    <property type="entry name" value="CRAL-TRIO_dom_sf"/>
</dbReference>
<organism evidence="2">
    <name type="scientific">Corethron hystrix</name>
    <dbReference type="NCBI Taxonomy" id="216773"/>
    <lineage>
        <taxon>Eukaryota</taxon>
        <taxon>Sar</taxon>
        <taxon>Stramenopiles</taxon>
        <taxon>Ochrophyta</taxon>
        <taxon>Bacillariophyta</taxon>
        <taxon>Coscinodiscophyceae</taxon>
        <taxon>Corethrophycidae</taxon>
        <taxon>Corethrales</taxon>
        <taxon>Corethraceae</taxon>
        <taxon>Corethron</taxon>
    </lineage>
</organism>
<evidence type="ECO:0000313" key="2">
    <source>
        <dbReference type="EMBL" id="CAD8889299.1"/>
    </source>
</evidence>
<dbReference type="InterPro" id="IPR001251">
    <property type="entry name" value="CRAL-TRIO_dom"/>
</dbReference>
<sequence>MNMTGKCDPSGRSILFGDPSKMDPGAYEAKSMCRALWYILHSLLENEETQKKGVVFLLWPHNFKPWQLDKKLLKMNSESVRACIPLRVSALHVCHPPKIFAIVFPILKMFMGEVLRKRFRLHSGNTEEVLKNLEKWGLTRDIVASPIGGDVEIDMHGWIAKRRAAGK</sequence>
<dbReference type="Pfam" id="PF00650">
    <property type="entry name" value="CRAL_TRIO"/>
    <property type="match status" value="1"/>
</dbReference>
<gene>
    <name evidence="2" type="ORF">CHYS00102_LOCUS16504</name>
</gene>
<protein>
    <recommendedName>
        <fullName evidence="1">CRAL-TRIO domain-containing protein</fullName>
    </recommendedName>
</protein>
<feature type="domain" description="CRAL-TRIO" evidence="1">
    <location>
        <begin position="1"/>
        <end position="155"/>
    </location>
</feature>
<accession>A0A7S1FV88</accession>
<dbReference type="EMBL" id="HBFR01022990">
    <property type="protein sequence ID" value="CAD8889299.1"/>
    <property type="molecule type" value="Transcribed_RNA"/>
</dbReference>
<proteinExistence type="predicted"/>
<dbReference type="PANTHER" id="PTHR10174">
    <property type="entry name" value="ALPHA-TOCOPHEROL TRANSFER PROTEIN-RELATED"/>
    <property type="match status" value="1"/>
</dbReference>
<dbReference type="GO" id="GO:0016020">
    <property type="term" value="C:membrane"/>
    <property type="evidence" value="ECO:0007669"/>
    <property type="project" value="TreeGrafter"/>
</dbReference>
<evidence type="ECO:0000259" key="1">
    <source>
        <dbReference type="PROSITE" id="PS50191"/>
    </source>
</evidence>
<name>A0A7S1FV88_9STRA</name>